<evidence type="ECO:0000256" key="8">
    <source>
        <dbReference type="ARBA" id="ARBA00023160"/>
    </source>
</evidence>
<evidence type="ECO:0000256" key="6">
    <source>
        <dbReference type="ARBA" id="ARBA00023004"/>
    </source>
</evidence>
<gene>
    <name evidence="10" type="ORF">SI7747_03004209</name>
</gene>
<dbReference type="CDD" id="cd11071">
    <property type="entry name" value="CYP74"/>
    <property type="match status" value="1"/>
</dbReference>
<evidence type="ECO:0000313" key="10">
    <source>
        <dbReference type="EMBL" id="CAA2618048.1"/>
    </source>
</evidence>
<evidence type="ECO:0000256" key="5">
    <source>
        <dbReference type="ARBA" id="ARBA00022832"/>
    </source>
</evidence>
<evidence type="ECO:0000256" key="2">
    <source>
        <dbReference type="ARBA" id="ARBA00022516"/>
    </source>
</evidence>
<keyword evidence="3" id="KW-0479">Metal-binding</keyword>
<dbReference type="AlphaFoldDB" id="A0A7I8IIP1"/>
<dbReference type="PANTHER" id="PTHR24286">
    <property type="entry name" value="CYTOCHROME P450 26"/>
    <property type="match status" value="1"/>
</dbReference>
<comment type="similarity">
    <text evidence="1">Belongs to the cytochrome P450 family.</text>
</comment>
<keyword evidence="8" id="KW-0275">Fatty acid biosynthesis</keyword>
<evidence type="ECO:0000256" key="7">
    <source>
        <dbReference type="ARBA" id="ARBA00023098"/>
    </source>
</evidence>
<evidence type="ECO:0000256" key="3">
    <source>
        <dbReference type="ARBA" id="ARBA00022723"/>
    </source>
</evidence>
<name>A0A7I8IIP1_SPIIN</name>
<keyword evidence="11" id="KW-1185">Reference proteome</keyword>
<keyword evidence="6" id="KW-0408">Iron</keyword>
<keyword evidence="2" id="KW-0444">Lipid biosynthesis</keyword>
<keyword evidence="7" id="KW-0443">Lipid metabolism</keyword>
<sequence length="381" mass="41972">MPPGPPIAASPGVIAIFDGAAFPVLFDTSKVEKKDLFTGTFMPSVELTGGYRVLSYLDPSEPNHALLKNFLFYLLGSSRNAVIPEFQSSFGAAFDALELELAEKGAADFSSANEQASFNFLSRAFFGKDPRGGPRIGRARSPPAHAGLPYLVEDVLLHSVRLPAALIKSDYQRLYNFFYSAAAPALDEAERMGLSREEACHNILFSMCFNSFGGMKIFFPNIMKWVGRAGTALHTKLAEEVRSAVRAHDGQVTMRGIEEMPLLKSVVYEAFRIEPPVPFQYGKAKRDLVIESHDAAYEEFVGDRFLGDGERLLQHVLWSNGPETETPTQDNKQCAGKNFVVLVARLLVAELFLRYDSFDVETKSSTLGSSISLTSLKKATF</sequence>
<evidence type="ECO:0000256" key="1">
    <source>
        <dbReference type="ARBA" id="ARBA00010617"/>
    </source>
</evidence>
<dbReference type="EMBL" id="LR743590">
    <property type="protein sequence ID" value="CAA2618048.1"/>
    <property type="molecule type" value="Genomic_DNA"/>
</dbReference>
<dbReference type="SUPFAM" id="SSF48264">
    <property type="entry name" value="Cytochrome P450"/>
    <property type="match status" value="1"/>
</dbReference>
<keyword evidence="5" id="KW-0276">Fatty acid metabolism</keyword>
<dbReference type="InterPro" id="IPR036396">
    <property type="entry name" value="Cyt_P450_sf"/>
</dbReference>
<dbReference type="PANTHER" id="PTHR24286:SF255">
    <property type="entry name" value="ALLENE OXIDE SYNTHASE, CHLOROPLASTIC"/>
    <property type="match status" value="1"/>
</dbReference>
<dbReference type="EMBL" id="CACRZD030000003">
    <property type="protein sequence ID" value="CAA6657743.1"/>
    <property type="molecule type" value="Genomic_DNA"/>
</dbReference>
<evidence type="ECO:0000313" key="11">
    <source>
        <dbReference type="Proteomes" id="UP001189122"/>
    </source>
</evidence>
<dbReference type="GO" id="GO:0004497">
    <property type="term" value="F:monooxygenase activity"/>
    <property type="evidence" value="ECO:0007669"/>
    <property type="project" value="InterPro"/>
</dbReference>
<protein>
    <submittedName>
        <fullName evidence="10">Uncharacterized protein</fullName>
    </submittedName>
</protein>
<dbReference type="GO" id="GO:0016705">
    <property type="term" value="F:oxidoreductase activity, acting on paired donors, with incorporation or reduction of molecular oxygen"/>
    <property type="evidence" value="ECO:0007669"/>
    <property type="project" value="InterPro"/>
</dbReference>
<dbReference type="GO" id="GO:0020037">
    <property type="term" value="F:heme binding"/>
    <property type="evidence" value="ECO:0007669"/>
    <property type="project" value="InterPro"/>
</dbReference>
<reference evidence="10 11" key="1">
    <citation type="submission" date="2019-12" db="EMBL/GenBank/DDBJ databases">
        <authorList>
            <person name="Scholz U."/>
            <person name="Mascher M."/>
            <person name="Fiebig A."/>
        </authorList>
    </citation>
    <scope>NUCLEOTIDE SEQUENCE</scope>
</reference>
<evidence type="ECO:0000256" key="9">
    <source>
        <dbReference type="ARBA" id="ARBA00023239"/>
    </source>
</evidence>
<dbReference type="Pfam" id="PF00067">
    <property type="entry name" value="p450"/>
    <property type="match status" value="1"/>
</dbReference>
<dbReference type="InterPro" id="IPR001128">
    <property type="entry name" value="Cyt_P450"/>
</dbReference>
<dbReference type="GO" id="GO:0016125">
    <property type="term" value="P:sterol metabolic process"/>
    <property type="evidence" value="ECO:0007669"/>
    <property type="project" value="TreeGrafter"/>
</dbReference>
<dbReference type="Proteomes" id="UP001189122">
    <property type="component" value="Unassembled WGS sequence"/>
</dbReference>
<dbReference type="GO" id="GO:0016829">
    <property type="term" value="F:lyase activity"/>
    <property type="evidence" value="ECO:0007669"/>
    <property type="project" value="UniProtKB-KW"/>
</dbReference>
<dbReference type="Gene3D" id="1.10.630.10">
    <property type="entry name" value="Cytochrome P450"/>
    <property type="match status" value="1"/>
</dbReference>
<organism evidence="10">
    <name type="scientific">Spirodela intermedia</name>
    <name type="common">Intermediate duckweed</name>
    <dbReference type="NCBI Taxonomy" id="51605"/>
    <lineage>
        <taxon>Eukaryota</taxon>
        <taxon>Viridiplantae</taxon>
        <taxon>Streptophyta</taxon>
        <taxon>Embryophyta</taxon>
        <taxon>Tracheophyta</taxon>
        <taxon>Spermatophyta</taxon>
        <taxon>Magnoliopsida</taxon>
        <taxon>Liliopsida</taxon>
        <taxon>Araceae</taxon>
        <taxon>Lemnoideae</taxon>
        <taxon>Spirodela</taxon>
    </lineage>
</organism>
<dbReference type="GO" id="GO:0031408">
    <property type="term" value="P:oxylipin biosynthetic process"/>
    <property type="evidence" value="ECO:0007669"/>
    <property type="project" value="UniProtKB-KW"/>
</dbReference>
<evidence type="ECO:0000256" key="4">
    <source>
        <dbReference type="ARBA" id="ARBA00022767"/>
    </source>
</evidence>
<keyword evidence="9" id="KW-0456">Lyase</keyword>
<dbReference type="GO" id="GO:0006633">
    <property type="term" value="P:fatty acid biosynthetic process"/>
    <property type="evidence" value="ECO:0007669"/>
    <property type="project" value="UniProtKB-KW"/>
</dbReference>
<accession>A0A7I8IIP1</accession>
<proteinExistence type="inferred from homology"/>
<dbReference type="GO" id="GO:0005506">
    <property type="term" value="F:iron ion binding"/>
    <property type="evidence" value="ECO:0007669"/>
    <property type="project" value="InterPro"/>
</dbReference>
<keyword evidence="4" id="KW-0925">Oxylipin biosynthesis</keyword>